<evidence type="ECO:0000313" key="3">
    <source>
        <dbReference type="Proteomes" id="UP000777784"/>
    </source>
</evidence>
<comment type="caution">
    <text evidence="2">The sequence shown here is derived from an EMBL/GenBank/DDBJ whole genome shotgun (WGS) entry which is preliminary data.</text>
</comment>
<accession>A0A948S1Q2</accession>
<feature type="domain" description="N-acetyltransferase" evidence="1">
    <location>
        <begin position="2"/>
        <end position="151"/>
    </location>
</feature>
<dbReference type="CDD" id="cd04301">
    <property type="entry name" value="NAT_SF"/>
    <property type="match status" value="1"/>
</dbReference>
<dbReference type="AlphaFoldDB" id="A0A948S1Q2"/>
<gene>
    <name evidence="2" type="ORF">KJ970_14980</name>
</gene>
<dbReference type="EMBL" id="JAHJDP010000087">
    <property type="protein sequence ID" value="MBU2692224.1"/>
    <property type="molecule type" value="Genomic_DNA"/>
</dbReference>
<sequence>MISIRPEQESDTEAIRGVHLLAFGQKHEADLVDAIRDSDDFDPQLSLVAEVDRQLIGHILYSPLIIKSEAGEHRALALAPIAVRPDFQNQGIGSALVRYGNQAAANLNHRIVIVVGDPEYYSRFGFSPARPLGLACSLPVPDENFMVLELVPGALSNVKGSVAYPPVFGLA</sequence>
<dbReference type="InterPro" id="IPR016181">
    <property type="entry name" value="Acyl_CoA_acyltransferase"/>
</dbReference>
<name>A0A948S1Q2_UNCEI</name>
<dbReference type="SUPFAM" id="SSF55729">
    <property type="entry name" value="Acyl-CoA N-acyltransferases (Nat)"/>
    <property type="match status" value="1"/>
</dbReference>
<organism evidence="2 3">
    <name type="scientific">Eiseniibacteriota bacterium</name>
    <dbReference type="NCBI Taxonomy" id="2212470"/>
    <lineage>
        <taxon>Bacteria</taxon>
        <taxon>Candidatus Eiseniibacteriota</taxon>
    </lineage>
</organism>
<dbReference type="Gene3D" id="3.40.630.30">
    <property type="match status" value="1"/>
</dbReference>
<protein>
    <submittedName>
        <fullName evidence="2">N-acetyltransferase</fullName>
    </submittedName>
</protein>
<dbReference type="Proteomes" id="UP000777784">
    <property type="component" value="Unassembled WGS sequence"/>
</dbReference>
<reference evidence="2" key="1">
    <citation type="submission" date="2021-05" db="EMBL/GenBank/DDBJ databases">
        <title>Energy efficiency and biological interactions define the core microbiome of deep oligotrophic groundwater.</title>
        <authorList>
            <person name="Mehrshad M."/>
            <person name="Lopez-Fernandez M."/>
            <person name="Bell E."/>
            <person name="Bernier-Latmani R."/>
            <person name="Bertilsson S."/>
            <person name="Dopson M."/>
        </authorList>
    </citation>
    <scope>NUCLEOTIDE SEQUENCE</scope>
    <source>
        <strain evidence="2">Modern_marine.mb.64</strain>
    </source>
</reference>
<evidence type="ECO:0000259" key="1">
    <source>
        <dbReference type="PROSITE" id="PS51186"/>
    </source>
</evidence>
<dbReference type="GO" id="GO:0016747">
    <property type="term" value="F:acyltransferase activity, transferring groups other than amino-acyl groups"/>
    <property type="evidence" value="ECO:0007669"/>
    <property type="project" value="InterPro"/>
</dbReference>
<dbReference type="Pfam" id="PF13508">
    <property type="entry name" value="Acetyltransf_7"/>
    <property type="match status" value="1"/>
</dbReference>
<dbReference type="InterPro" id="IPR000182">
    <property type="entry name" value="GNAT_dom"/>
</dbReference>
<proteinExistence type="predicted"/>
<dbReference type="PROSITE" id="PS51186">
    <property type="entry name" value="GNAT"/>
    <property type="match status" value="1"/>
</dbReference>
<evidence type="ECO:0000313" key="2">
    <source>
        <dbReference type="EMBL" id="MBU2692224.1"/>
    </source>
</evidence>